<dbReference type="KEGG" id="fek:C1H87_10245"/>
<dbReference type="Pfam" id="PF13699">
    <property type="entry name" value="eCIS_core"/>
    <property type="match status" value="1"/>
</dbReference>
<dbReference type="Proteomes" id="UP000235826">
    <property type="component" value="Chromosome"/>
</dbReference>
<gene>
    <name evidence="2" type="ORF">C1H87_10245</name>
</gene>
<dbReference type="OrthoDB" id="4317910at2"/>
<evidence type="ECO:0000313" key="2">
    <source>
        <dbReference type="EMBL" id="AUP79057.1"/>
    </source>
</evidence>
<dbReference type="AlphaFoldDB" id="A0A2K9PR46"/>
<organism evidence="2 3">
    <name type="scientific">Flavivirga eckloniae</name>
    <dbReference type="NCBI Taxonomy" id="1803846"/>
    <lineage>
        <taxon>Bacteria</taxon>
        <taxon>Pseudomonadati</taxon>
        <taxon>Bacteroidota</taxon>
        <taxon>Flavobacteriia</taxon>
        <taxon>Flavobacteriales</taxon>
        <taxon>Flavobacteriaceae</taxon>
        <taxon>Flavivirga</taxon>
    </lineage>
</organism>
<feature type="domain" description="eCIS core" evidence="1">
    <location>
        <begin position="1"/>
        <end position="77"/>
    </location>
</feature>
<reference evidence="2 3" key="1">
    <citation type="submission" date="2018-01" db="EMBL/GenBank/DDBJ databases">
        <title>Complete genome sequence of Flavivirga eckloniae ECD14 isolated from seaweed Ecklonia cava.</title>
        <authorList>
            <person name="Lee J.H."/>
            <person name="Baik K.S."/>
            <person name="Seong C.N."/>
        </authorList>
    </citation>
    <scope>NUCLEOTIDE SEQUENCE [LARGE SCALE GENOMIC DNA]</scope>
    <source>
        <strain evidence="2 3">ECD14</strain>
    </source>
</reference>
<evidence type="ECO:0000259" key="1">
    <source>
        <dbReference type="Pfam" id="PF13699"/>
    </source>
</evidence>
<keyword evidence="3" id="KW-1185">Reference proteome</keyword>
<dbReference type="InterPro" id="IPR025295">
    <property type="entry name" value="eCIS_core_dom"/>
</dbReference>
<dbReference type="EMBL" id="CP025791">
    <property type="protein sequence ID" value="AUP79057.1"/>
    <property type="molecule type" value="Genomic_DNA"/>
</dbReference>
<protein>
    <recommendedName>
        <fullName evidence="1">eCIS core domain-containing protein</fullName>
    </recommendedName>
</protein>
<sequence>MDDGTKGFMESRFGSDFSDVKIHTGSEAVQMSRELNAQAFTVGNDIYFNQGKYSPNSDTGKHLLAHELTHTIQQRGGIGRKLQRSLCIKSVFGGEVRFNGLSSSELSNIAVINEDDFGGVTTPPVNNRWYDCDGFWYNGFSDWFKIPDHCKVEVNSSPRTRSGFFSSCCNWAASFFKNGPSWVNHGLDETKTNPF</sequence>
<accession>A0A2K9PR46</accession>
<proteinExistence type="predicted"/>
<name>A0A2K9PR46_9FLAO</name>
<evidence type="ECO:0000313" key="3">
    <source>
        <dbReference type="Proteomes" id="UP000235826"/>
    </source>
</evidence>
<dbReference type="RefSeq" id="WP_102755712.1">
    <property type="nucleotide sequence ID" value="NZ_CP025791.1"/>
</dbReference>